<evidence type="ECO:0000313" key="1">
    <source>
        <dbReference type="EMBL" id="KAL3765267.1"/>
    </source>
</evidence>
<keyword evidence="2" id="KW-1185">Reference proteome</keyword>
<dbReference type="Proteomes" id="UP001530315">
    <property type="component" value="Unassembled WGS sequence"/>
</dbReference>
<proteinExistence type="predicted"/>
<dbReference type="EMBL" id="JALLAZ020001755">
    <property type="protein sequence ID" value="KAL3765267.1"/>
    <property type="molecule type" value="Genomic_DNA"/>
</dbReference>
<evidence type="ECO:0000313" key="2">
    <source>
        <dbReference type="Proteomes" id="UP001530315"/>
    </source>
</evidence>
<comment type="caution">
    <text evidence="1">The sequence shown here is derived from an EMBL/GenBank/DDBJ whole genome shotgun (WGS) entry which is preliminary data.</text>
</comment>
<protein>
    <recommendedName>
        <fullName evidence="3">NADH dehydrogenase [ubiquinone] iron-sulfur protein 5</fullName>
    </recommendedName>
</protein>
<accession>A0ABD3MNN1</accession>
<evidence type="ECO:0008006" key="3">
    <source>
        <dbReference type="Google" id="ProtNLM"/>
    </source>
</evidence>
<gene>
    <name evidence="1" type="ORF">ACHAW5_000268</name>
</gene>
<name>A0ABD3MNN1_9STRA</name>
<sequence>MSSGHGINGSVDHCYPFFAEFKECLKNEKLITHDDGPRKLKDNCRTLREDYLECMHAKRKIWGITFDVSCYGDLSQDKPAIGCNDPTKPWCYDRDDWSYCAECNFELDVGCPGDGEYCTPDGTCGPCYGGLFYDAVGCNDLTKPWCYGVESPLTNNFCAECNEWGHGCDDGAYCTREGTCAFF</sequence>
<organism evidence="1 2">
    <name type="scientific">Stephanodiscus triporus</name>
    <dbReference type="NCBI Taxonomy" id="2934178"/>
    <lineage>
        <taxon>Eukaryota</taxon>
        <taxon>Sar</taxon>
        <taxon>Stramenopiles</taxon>
        <taxon>Ochrophyta</taxon>
        <taxon>Bacillariophyta</taxon>
        <taxon>Coscinodiscophyceae</taxon>
        <taxon>Thalassiosirophycidae</taxon>
        <taxon>Stephanodiscales</taxon>
        <taxon>Stephanodiscaceae</taxon>
        <taxon>Stephanodiscus</taxon>
    </lineage>
</organism>
<dbReference type="PROSITE" id="PS51808">
    <property type="entry name" value="CHCH"/>
    <property type="match status" value="1"/>
</dbReference>
<reference evidence="1 2" key="1">
    <citation type="submission" date="2024-10" db="EMBL/GenBank/DDBJ databases">
        <title>Updated reference genomes for cyclostephanoid diatoms.</title>
        <authorList>
            <person name="Roberts W.R."/>
            <person name="Alverson A.J."/>
        </authorList>
    </citation>
    <scope>NUCLEOTIDE SEQUENCE [LARGE SCALE GENOMIC DNA]</scope>
    <source>
        <strain evidence="1 2">AJA276-08</strain>
    </source>
</reference>
<dbReference type="AlphaFoldDB" id="A0ABD3MNN1"/>